<evidence type="ECO:0000313" key="14">
    <source>
        <dbReference type="EMBL" id="PAA61698.1"/>
    </source>
</evidence>
<dbReference type="CDD" id="cd00553">
    <property type="entry name" value="NAD_synthase"/>
    <property type="match status" value="1"/>
</dbReference>
<evidence type="ECO:0000256" key="10">
    <source>
        <dbReference type="ARBA" id="ARBA00052340"/>
    </source>
</evidence>
<dbReference type="FunFam" id="3.40.50.620:FF:000036">
    <property type="entry name" value="Glutamine-dependent NAD(+) synthetase"/>
    <property type="match status" value="1"/>
</dbReference>
<protein>
    <recommendedName>
        <fullName evidence="4">Glutamine-dependent NAD(+) synthetase</fullName>
        <ecNumber evidence="3">6.3.5.1</ecNumber>
    </recommendedName>
    <alternativeName>
        <fullName evidence="9">NAD(+) synthase [glutamine-hydrolyzing]</fullName>
    </alternativeName>
</protein>
<dbReference type="GO" id="GO:0005737">
    <property type="term" value="C:cytoplasm"/>
    <property type="evidence" value="ECO:0007669"/>
    <property type="project" value="InterPro"/>
</dbReference>
<dbReference type="Gene3D" id="3.40.50.620">
    <property type="entry name" value="HUPs"/>
    <property type="match status" value="1"/>
</dbReference>
<keyword evidence="7" id="KW-0067">ATP-binding</keyword>
<dbReference type="Gene3D" id="3.60.110.10">
    <property type="entry name" value="Carbon-nitrogen hydrolase"/>
    <property type="match status" value="1"/>
</dbReference>
<evidence type="ECO:0000256" key="7">
    <source>
        <dbReference type="ARBA" id="ARBA00022840"/>
    </source>
</evidence>
<evidence type="ECO:0000256" key="2">
    <source>
        <dbReference type="ARBA" id="ARBA00007145"/>
    </source>
</evidence>
<comment type="caution">
    <text evidence="14">The sequence shown here is derived from an EMBL/GenBank/DDBJ whole genome shotgun (WGS) entry which is preliminary data.</text>
</comment>
<evidence type="ECO:0000256" key="4">
    <source>
        <dbReference type="ARBA" id="ARBA00017309"/>
    </source>
</evidence>
<dbReference type="InterPro" id="IPR036526">
    <property type="entry name" value="C-N_Hydrolase_sf"/>
</dbReference>
<comment type="pathway">
    <text evidence="1">Cofactor biosynthesis; NAD(+) biosynthesis; NAD(+) from deamido-NAD(+) (L-Gln route): step 1/1.</text>
</comment>
<dbReference type="STRING" id="282301.A0A267EJL7"/>
<reference evidence="14 15" key="1">
    <citation type="submission" date="2017-06" db="EMBL/GenBank/DDBJ databases">
        <title>A platform for efficient transgenesis in Macrostomum lignano, a flatworm model organism for stem cell research.</title>
        <authorList>
            <person name="Berezikov E."/>
        </authorList>
    </citation>
    <scope>NUCLEOTIDE SEQUENCE [LARGE SCALE GENOMIC DNA]</scope>
    <source>
        <strain evidence="14">DV1</strain>
        <tissue evidence="14">Whole organism</tissue>
    </source>
</reference>
<gene>
    <name evidence="14" type="ORF">BOX15_Mlig003646g1</name>
    <name evidence="13" type="ORF">BOX15_Mlig015150g2</name>
</gene>
<dbReference type="PROSITE" id="PS50263">
    <property type="entry name" value="CN_HYDROLASE"/>
    <property type="match status" value="1"/>
</dbReference>
<keyword evidence="5" id="KW-0436">Ligase</keyword>
<dbReference type="NCBIfam" id="TIGR00552">
    <property type="entry name" value="nadE"/>
    <property type="match status" value="1"/>
</dbReference>
<dbReference type="EC" id="6.3.5.1" evidence="3"/>
<evidence type="ECO:0000313" key="13">
    <source>
        <dbReference type="EMBL" id="PAA52042.1"/>
    </source>
</evidence>
<dbReference type="InterPro" id="IPR022310">
    <property type="entry name" value="NAD/GMP_synthase"/>
</dbReference>
<accession>A0A267EJL7</accession>
<evidence type="ECO:0000256" key="3">
    <source>
        <dbReference type="ARBA" id="ARBA00012743"/>
    </source>
</evidence>
<dbReference type="AlphaFoldDB" id="A0A267EJL7"/>
<dbReference type="HAMAP" id="MF_02090">
    <property type="entry name" value="NadE_glutamine_dep"/>
    <property type="match status" value="1"/>
</dbReference>
<evidence type="ECO:0000259" key="12">
    <source>
        <dbReference type="PROSITE" id="PS50263"/>
    </source>
</evidence>
<feature type="region of interest" description="Disordered" evidence="11">
    <location>
        <begin position="832"/>
        <end position="852"/>
    </location>
</feature>
<organism evidence="14 15">
    <name type="scientific">Macrostomum lignano</name>
    <dbReference type="NCBI Taxonomy" id="282301"/>
    <lineage>
        <taxon>Eukaryota</taxon>
        <taxon>Metazoa</taxon>
        <taxon>Spiralia</taxon>
        <taxon>Lophotrochozoa</taxon>
        <taxon>Platyhelminthes</taxon>
        <taxon>Rhabditophora</taxon>
        <taxon>Macrostomorpha</taxon>
        <taxon>Macrostomida</taxon>
        <taxon>Macrostomidae</taxon>
        <taxon>Macrostomum</taxon>
    </lineage>
</organism>
<dbReference type="GO" id="GO:0005524">
    <property type="term" value="F:ATP binding"/>
    <property type="evidence" value="ECO:0007669"/>
    <property type="project" value="UniProtKB-KW"/>
</dbReference>
<feature type="region of interest" description="Disordered" evidence="11">
    <location>
        <begin position="712"/>
        <end position="756"/>
    </location>
</feature>
<keyword evidence="15" id="KW-1185">Reference proteome</keyword>
<evidence type="ECO:0000256" key="9">
    <source>
        <dbReference type="ARBA" id="ARBA00030681"/>
    </source>
</evidence>
<feature type="compositionally biased region" description="Low complexity" evidence="11">
    <location>
        <begin position="731"/>
        <end position="740"/>
    </location>
</feature>
<comment type="catalytic activity">
    <reaction evidence="10">
        <text>deamido-NAD(+) + L-glutamine + ATP + H2O = L-glutamate + AMP + diphosphate + NAD(+) + H(+)</text>
        <dbReference type="Rhea" id="RHEA:24384"/>
        <dbReference type="ChEBI" id="CHEBI:15377"/>
        <dbReference type="ChEBI" id="CHEBI:15378"/>
        <dbReference type="ChEBI" id="CHEBI:29985"/>
        <dbReference type="ChEBI" id="CHEBI:30616"/>
        <dbReference type="ChEBI" id="CHEBI:33019"/>
        <dbReference type="ChEBI" id="CHEBI:57540"/>
        <dbReference type="ChEBI" id="CHEBI:58359"/>
        <dbReference type="ChEBI" id="CHEBI:58437"/>
        <dbReference type="ChEBI" id="CHEBI:456215"/>
        <dbReference type="EC" id="6.3.5.1"/>
    </reaction>
</comment>
<dbReference type="Pfam" id="PF00795">
    <property type="entry name" value="CN_hydrolase"/>
    <property type="match status" value="1"/>
</dbReference>
<evidence type="ECO:0000256" key="5">
    <source>
        <dbReference type="ARBA" id="ARBA00022598"/>
    </source>
</evidence>
<comment type="similarity">
    <text evidence="2">In the C-terminal section; belongs to the NAD synthetase family.</text>
</comment>
<name>A0A267EJL7_9PLAT</name>
<keyword evidence="8" id="KW-0520">NAD</keyword>
<dbReference type="InterPro" id="IPR003694">
    <property type="entry name" value="NAD_synthase"/>
</dbReference>
<dbReference type="SUPFAM" id="SSF56317">
    <property type="entry name" value="Carbon-nitrogen hydrolase"/>
    <property type="match status" value="1"/>
</dbReference>
<feature type="region of interest" description="Disordered" evidence="11">
    <location>
        <begin position="876"/>
        <end position="907"/>
    </location>
</feature>
<evidence type="ECO:0000256" key="11">
    <source>
        <dbReference type="SAM" id="MobiDB-lite"/>
    </source>
</evidence>
<sequence length="907" mass="100532">MEAASLCTMATCVLNQWSMDFAGNKRRILSSIIEAKRLGASYRLGPELEITGYGCSDHFYEGDTFLHSWQVLRDLLIDPATRDIVCDVGMPVRHLGVAYNCRVVFLNGQVLLIRPKTRMADDGNYRESRWFSRWTKRGEIDKTFQLPDLIESAIGQSTAPFGDAVLAFRDASLGFETCEEIWTIGSSHIDLFLNGVDIVVNSSGSYHQLRKLNRRVDLISSCTNKAGGLYLYSNLRGCDGERVYYDGSALVAMNGRLVAQSRQFALEEVEVTSATVDLEEIRNYRQANRSHCQQSAEAPALTRIAVPQWRLCRQDVAAACQSTNLPMEPRYHTPEEEIALGPACWLWDYLRRSGQSGYFLPLSGGIDSTATSCLVYSMSVQVFESVQSGCQEVLQDLRRIVRDPQFLPGSPQDICSRLFTTCYMGSENSSSETRQRAEQLAKEIGASHLALRIDAAVSALVAIFVACTGLQPKFRAHGGSAQENLALQNVQARVRMVLAYLFAQLVLLARGLTGNLLVLGSANLDEGLRGYMTKYDCSSADVNPIGGISKSDLRSFIRYSMRRHGISILGEIFSAPPTAELEPLAANGQLAQTDEVDMGMTYDELSAYGRLRKLDKCGPVAMFLRLRRLWPQHSAKVVADKVKHFFRSYSINRHKVTVLTPSYHAEAYNIDDNRFDHRQFLYNVNWPWQFQQIDQLVDQMAGCEPVLTTDKMELGHPESSNRAGGTGAGNSGSTYTTTGTVDKIQTNDTTGSKKSVLSSSVGYQGCVRLLAQIGRQRATWRGGIASTPIPPVESAAAKILASGNLAAARRRPQQQQQQLQGRIGKRTSPLAVKANNDSGRCRHRNQSNRAASKVQQLGNVEQAPIVARLTLSPRGCRVVQQQQQHQEPDEPTGHRRFPAPRMRLAIP</sequence>
<dbReference type="Proteomes" id="UP000215902">
    <property type="component" value="Unassembled WGS sequence"/>
</dbReference>
<dbReference type="GO" id="GO:0009435">
    <property type="term" value="P:NAD+ biosynthetic process"/>
    <property type="evidence" value="ECO:0007669"/>
    <property type="project" value="UniProtKB-UniPathway"/>
</dbReference>
<proteinExistence type="inferred from homology"/>
<dbReference type="FunFam" id="3.60.110.10:FF:000003">
    <property type="entry name" value="Glutamine-dependent NAD(+) synthetase"/>
    <property type="match status" value="1"/>
</dbReference>
<evidence type="ECO:0000256" key="6">
    <source>
        <dbReference type="ARBA" id="ARBA00022741"/>
    </source>
</evidence>
<dbReference type="PANTHER" id="PTHR23090">
    <property type="entry name" value="NH 3 /GLUTAMINE-DEPENDENT NAD + SYNTHETASE"/>
    <property type="match status" value="1"/>
</dbReference>
<dbReference type="GO" id="GO:0004359">
    <property type="term" value="F:glutaminase activity"/>
    <property type="evidence" value="ECO:0007669"/>
    <property type="project" value="InterPro"/>
</dbReference>
<evidence type="ECO:0000313" key="15">
    <source>
        <dbReference type="Proteomes" id="UP000215902"/>
    </source>
</evidence>
<evidence type="ECO:0000256" key="1">
    <source>
        <dbReference type="ARBA" id="ARBA00005188"/>
    </source>
</evidence>
<keyword evidence="6" id="KW-0547">Nucleotide-binding</keyword>
<dbReference type="OrthoDB" id="2020662at2759"/>
<dbReference type="InterPro" id="IPR014729">
    <property type="entry name" value="Rossmann-like_a/b/a_fold"/>
</dbReference>
<feature type="domain" description="CN hydrolase" evidence="12">
    <location>
        <begin position="7"/>
        <end position="278"/>
    </location>
</feature>
<dbReference type="InterPro" id="IPR003010">
    <property type="entry name" value="C-N_Hydrolase"/>
</dbReference>
<dbReference type="InterPro" id="IPR014445">
    <property type="entry name" value="Gln-dep_NAD_synthase"/>
</dbReference>
<evidence type="ECO:0000256" key="8">
    <source>
        <dbReference type="ARBA" id="ARBA00023027"/>
    </source>
</evidence>
<dbReference type="UniPathway" id="UPA00253">
    <property type="reaction ID" value="UER00334"/>
</dbReference>
<dbReference type="GO" id="GO:0003952">
    <property type="term" value="F:NAD+ synthase (glutamine-hydrolyzing) activity"/>
    <property type="evidence" value="ECO:0007669"/>
    <property type="project" value="UniProtKB-EC"/>
</dbReference>
<dbReference type="EMBL" id="NIVC01003311">
    <property type="protein sequence ID" value="PAA52042.1"/>
    <property type="molecule type" value="Genomic_DNA"/>
</dbReference>
<dbReference type="Pfam" id="PF02540">
    <property type="entry name" value="NAD_synthase"/>
    <property type="match status" value="1"/>
</dbReference>
<dbReference type="SUPFAM" id="SSF52402">
    <property type="entry name" value="Adenine nucleotide alpha hydrolases-like"/>
    <property type="match status" value="1"/>
</dbReference>
<dbReference type="PANTHER" id="PTHR23090:SF9">
    <property type="entry name" value="GLUTAMINE-DEPENDENT NAD(+) SYNTHETASE"/>
    <property type="match status" value="1"/>
</dbReference>
<dbReference type="EMBL" id="NIVC01002005">
    <property type="protein sequence ID" value="PAA61698.1"/>
    <property type="molecule type" value="Genomic_DNA"/>
</dbReference>
<dbReference type="CDD" id="cd07570">
    <property type="entry name" value="GAT_Gln-NAD-synth"/>
    <property type="match status" value="1"/>
</dbReference>